<dbReference type="PANTHER" id="PTHR47751:SF1">
    <property type="entry name" value="SUPERFAMILY HYDROLASE, PUTATIVE (AFU_ORTHOLOGUE AFUA_2G16580)-RELATED"/>
    <property type="match status" value="1"/>
</dbReference>
<evidence type="ECO:0000313" key="4">
    <source>
        <dbReference type="Proteomes" id="UP000054383"/>
    </source>
</evidence>
<feature type="signal peptide" evidence="2">
    <location>
        <begin position="1"/>
        <end position="21"/>
    </location>
</feature>
<sequence>MTHSRLVGLLFKLSLCSPSGGVKEQRAGIYTRKLSEEAGFTTVCFDASHQGESGDEPRFLEDPSQRVSEKASVIDYLSRLDTVDPDRIGILGICAGRDYAAAAVESSPQGGCDG</sequence>
<dbReference type="STRING" id="28573.A0A0U1LKC9"/>
<dbReference type="Gene3D" id="3.40.50.1820">
    <property type="entry name" value="alpha/beta hydrolase"/>
    <property type="match status" value="1"/>
</dbReference>
<keyword evidence="4" id="KW-1185">Reference proteome</keyword>
<dbReference type="Proteomes" id="UP000054383">
    <property type="component" value="Unassembled WGS sequence"/>
</dbReference>
<dbReference type="InterPro" id="IPR029058">
    <property type="entry name" value="AB_hydrolase_fold"/>
</dbReference>
<dbReference type="SUPFAM" id="SSF53474">
    <property type="entry name" value="alpha/beta-Hydrolases"/>
    <property type="match status" value="1"/>
</dbReference>
<feature type="chain" id="PRO_5006711028" description="Dienelactone hydrolase domain-containing protein" evidence="2">
    <location>
        <begin position="22"/>
        <end position="114"/>
    </location>
</feature>
<evidence type="ECO:0000313" key="3">
    <source>
        <dbReference type="EMBL" id="CRG83479.1"/>
    </source>
</evidence>
<dbReference type="OrthoDB" id="2498029at2759"/>
<protein>
    <recommendedName>
        <fullName evidence="5">Dienelactone hydrolase domain-containing protein</fullName>
    </recommendedName>
</protein>
<name>A0A0U1LKC9_TALIS</name>
<keyword evidence="2" id="KW-0732">Signal</keyword>
<accession>A0A0U1LKC9</accession>
<evidence type="ECO:0000256" key="1">
    <source>
        <dbReference type="ARBA" id="ARBA00029464"/>
    </source>
</evidence>
<dbReference type="PANTHER" id="PTHR47751">
    <property type="entry name" value="SUPERFAMILY HYDROLASE, PUTATIVE (AFU_ORTHOLOGUE AFUA_2G16580)-RELATED"/>
    <property type="match status" value="1"/>
</dbReference>
<proteinExistence type="inferred from homology"/>
<dbReference type="AlphaFoldDB" id="A0A0U1LKC9"/>
<evidence type="ECO:0008006" key="5">
    <source>
        <dbReference type="Google" id="ProtNLM"/>
    </source>
</evidence>
<comment type="similarity">
    <text evidence="1">Belongs to the polyketide transferase af380 family.</text>
</comment>
<dbReference type="EMBL" id="CVMT01000001">
    <property type="protein sequence ID" value="CRG83479.1"/>
    <property type="molecule type" value="Genomic_DNA"/>
</dbReference>
<dbReference type="InterPro" id="IPR051411">
    <property type="entry name" value="Polyketide_trans_af380"/>
</dbReference>
<organism evidence="3 4">
    <name type="scientific">Talaromyces islandicus</name>
    <name type="common">Penicillium islandicum</name>
    <dbReference type="NCBI Taxonomy" id="28573"/>
    <lineage>
        <taxon>Eukaryota</taxon>
        <taxon>Fungi</taxon>
        <taxon>Dikarya</taxon>
        <taxon>Ascomycota</taxon>
        <taxon>Pezizomycotina</taxon>
        <taxon>Eurotiomycetes</taxon>
        <taxon>Eurotiomycetidae</taxon>
        <taxon>Eurotiales</taxon>
        <taxon>Trichocomaceae</taxon>
        <taxon>Talaromyces</taxon>
        <taxon>Talaromyces sect. Islandici</taxon>
    </lineage>
</organism>
<gene>
    <name evidence="3" type="ORF">PISL3812_00830</name>
</gene>
<reference evidence="3 4" key="1">
    <citation type="submission" date="2015-04" db="EMBL/GenBank/DDBJ databases">
        <authorList>
            <person name="Syromyatnikov M.Y."/>
            <person name="Popov V.N."/>
        </authorList>
    </citation>
    <scope>NUCLEOTIDE SEQUENCE [LARGE SCALE GENOMIC DNA]</scope>
    <source>
        <strain evidence="3">WF-38-12</strain>
    </source>
</reference>
<evidence type="ECO:0000256" key="2">
    <source>
        <dbReference type="SAM" id="SignalP"/>
    </source>
</evidence>